<dbReference type="AlphaFoldDB" id="A0AAD5QQ08"/>
<evidence type="ECO:0000313" key="2">
    <source>
        <dbReference type="Proteomes" id="UP001196413"/>
    </source>
</evidence>
<keyword evidence="2" id="KW-1185">Reference proteome</keyword>
<comment type="caution">
    <text evidence="1">The sequence shown here is derived from an EMBL/GenBank/DDBJ whole genome shotgun (WGS) entry which is preliminary data.</text>
</comment>
<gene>
    <name evidence="1" type="ORF">KIN20_019060</name>
</gene>
<reference evidence="1" key="1">
    <citation type="submission" date="2021-06" db="EMBL/GenBank/DDBJ databases">
        <title>Parelaphostrongylus tenuis whole genome reference sequence.</title>
        <authorList>
            <person name="Garwood T.J."/>
            <person name="Larsen P.A."/>
            <person name="Fountain-Jones N.M."/>
            <person name="Garbe J.R."/>
            <person name="Macchietto M.G."/>
            <person name="Kania S.A."/>
            <person name="Gerhold R.W."/>
            <person name="Richards J.E."/>
            <person name="Wolf T.M."/>
        </authorList>
    </citation>
    <scope>NUCLEOTIDE SEQUENCE</scope>
    <source>
        <strain evidence="1">MNPRO001-30</strain>
        <tissue evidence="1">Meninges</tissue>
    </source>
</reference>
<name>A0AAD5QQ08_PARTN</name>
<accession>A0AAD5QQ08</accession>
<protein>
    <submittedName>
        <fullName evidence="1">Uncharacterized protein</fullName>
    </submittedName>
</protein>
<sequence length="63" mass="7150">MVHSQFANGEHRLAAMINPLRTLAVAEGLQSDLVRELTACRRIKWNPENEEFHLTVPSYVEGC</sequence>
<evidence type="ECO:0000313" key="1">
    <source>
        <dbReference type="EMBL" id="KAJ1360148.1"/>
    </source>
</evidence>
<organism evidence="1 2">
    <name type="scientific">Parelaphostrongylus tenuis</name>
    <name type="common">Meningeal worm</name>
    <dbReference type="NCBI Taxonomy" id="148309"/>
    <lineage>
        <taxon>Eukaryota</taxon>
        <taxon>Metazoa</taxon>
        <taxon>Ecdysozoa</taxon>
        <taxon>Nematoda</taxon>
        <taxon>Chromadorea</taxon>
        <taxon>Rhabditida</taxon>
        <taxon>Rhabditina</taxon>
        <taxon>Rhabditomorpha</taxon>
        <taxon>Strongyloidea</taxon>
        <taxon>Metastrongylidae</taxon>
        <taxon>Parelaphostrongylus</taxon>
    </lineage>
</organism>
<proteinExistence type="predicted"/>
<dbReference type="EMBL" id="JAHQIW010003781">
    <property type="protein sequence ID" value="KAJ1360148.1"/>
    <property type="molecule type" value="Genomic_DNA"/>
</dbReference>
<dbReference type="Proteomes" id="UP001196413">
    <property type="component" value="Unassembled WGS sequence"/>
</dbReference>